<dbReference type="EMBL" id="LQYE01000027">
    <property type="protein sequence ID" value="OAT68243.1"/>
    <property type="molecule type" value="Genomic_DNA"/>
</dbReference>
<reference evidence="5 6" key="1">
    <citation type="submission" date="2016-01" db="EMBL/GenBank/DDBJ databases">
        <title>Mycobacterium immunogenum strain CD11_6 genome sequencing and assembly.</title>
        <authorList>
            <person name="Kaur G."/>
            <person name="Nair G.R."/>
            <person name="Mayilraj S."/>
        </authorList>
    </citation>
    <scope>NUCLEOTIDE SEQUENCE [LARGE SCALE GENOMIC DNA]</scope>
    <source>
        <strain evidence="5 6">CD11-6</strain>
    </source>
</reference>
<dbReference type="Proteomes" id="UP000186919">
    <property type="component" value="Unassembled WGS sequence"/>
</dbReference>
<organism evidence="5 6">
    <name type="scientific">Mycobacteroides immunogenum</name>
    <dbReference type="NCBI Taxonomy" id="83262"/>
    <lineage>
        <taxon>Bacteria</taxon>
        <taxon>Bacillati</taxon>
        <taxon>Actinomycetota</taxon>
        <taxon>Actinomycetes</taxon>
        <taxon>Mycobacteriales</taxon>
        <taxon>Mycobacteriaceae</taxon>
        <taxon>Mycobacteroides</taxon>
    </lineage>
</organism>
<evidence type="ECO:0000313" key="5">
    <source>
        <dbReference type="EMBL" id="OAT68243.1"/>
    </source>
</evidence>
<proteinExistence type="predicted"/>
<dbReference type="PANTHER" id="PTHR43132">
    <property type="entry name" value="ARSENICAL RESISTANCE OPERON REPRESSOR ARSR-RELATED"/>
    <property type="match status" value="1"/>
</dbReference>
<dbReference type="Pfam" id="PF01022">
    <property type="entry name" value="HTH_5"/>
    <property type="match status" value="1"/>
</dbReference>
<dbReference type="InterPro" id="IPR051011">
    <property type="entry name" value="Metal_resp_trans_reg"/>
</dbReference>
<dbReference type="GO" id="GO:0003700">
    <property type="term" value="F:DNA-binding transcription factor activity"/>
    <property type="evidence" value="ECO:0007669"/>
    <property type="project" value="InterPro"/>
</dbReference>
<dbReference type="InterPro" id="IPR036390">
    <property type="entry name" value="WH_DNA-bd_sf"/>
</dbReference>
<name>A0A179VB64_9MYCO</name>
<protein>
    <recommendedName>
        <fullName evidence="4">HTH arsR-type domain-containing protein</fullName>
    </recommendedName>
</protein>
<feature type="domain" description="HTH arsR-type" evidence="4">
    <location>
        <begin position="227"/>
        <end position="302"/>
    </location>
</feature>
<evidence type="ECO:0000259" key="4">
    <source>
        <dbReference type="SMART" id="SM00418"/>
    </source>
</evidence>
<dbReference type="CDD" id="cd00090">
    <property type="entry name" value="HTH_ARSR"/>
    <property type="match status" value="1"/>
</dbReference>
<evidence type="ECO:0000256" key="3">
    <source>
        <dbReference type="ARBA" id="ARBA00023163"/>
    </source>
</evidence>
<dbReference type="InterPro" id="IPR011991">
    <property type="entry name" value="ArsR-like_HTH"/>
</dbReference>
<keyword evidence="2" id="KW-0238">DNA-binding</keyword>
<keyword evidence="3" id="KW-0804">Transcription</keyword>
<gene>
    <name evidence="5" type="ORF">AWB85_09310</name>
</gene>
<accession>A0A179VB64</accession>
<comment type="caution">
    <text evidence="5">The sequence shown here is derived from an EMBL/GenBank/DDBJ whole genome shotgun (WGS) entry which is preliminary data.</text>
</comment>
<dbReference type="InterPro" id="IPR001845">
    <property type="entry name" value="HTH_ArsR_DNA-bd_dom"/>
</dbReference>
<dbReference type="InterPro" id="IPR036388">
    <property type="entry name" value="WH-like_DNA-bd_sf"/>
</dbReference>
<dbReference type="Gene3D" id="1.10.10.10">
    <property type="entry name" value="Winged helix-like DNA-binding domain superfamily/Winged helix DNA-binding domain"/>
    <property type="match status" value="1"/>
</dbReference>
<dbReference type="SUPFAM" id="SSF46785">
    <property type="entry name" value="Winged helix' DNA-binding domain"/>
    <property type="match status" value="1"/>
</dbReference>
<dbReference type="AlphaFoldDB" id="A0A179VB64"/>
<evidence type="ECO:0000313" key="6">
    <source>
        <dbReference type="Proteomes" id="UP000186919"/>
    </source>
</evidence>
<evidence type="ECO:0000256" key="1">
    <source>
        <dbReference type="ARBA" id="ARBA00023015"/>
    </source>
</evidence>
<dbReference type="PANTHER" id="PTHR43132:SF8">
    <property type="entry name" value="HTH-TYPE TRANSCRIPTIONAL REGULATOR KMTR"/>
    <property type="match status" value="1"/>
</dbReference>
<keyword evidence="1" id="KW-0805">Transcription regulation</keyword>
<dbReference type="GO" id="GO:0003677">
    <property type="term" value="F:DNA binding"/>
    <property type="evidence" value="ECO:0007669"/>
    <property type="project" value="UniProtKB-KW"/>
</dbReference>
<sequence>MPAPLLEMKFATRALRQGIPTPWGERWRSRALATLPISAAPGRVLVSHFSWSLSPTVLGDDFEEGLLSMQRLGPRQAQAELAVYRRGPVEGSDIPHYLRYAITGDREATLALSRATRNAYRAVVEPYWADIRANHQVELVRQGRIMARHGVRVALSTMIPGARWNGNCLEIDSPQRHTIELRGRGLVLTPAVFWAGAPLVGELDDQPVVLAYPASADLSIRVGDETDPLAAILGSTRATVLRMLTDEHTTSDIARLLGMSPASASEHTSALRRARLADSHRDGKAVIHQATALGLDLIDANPLTDHDYGRTACANPKTPFGS</sequence>
<dbReference type="SMART" id="SM00418">
    <property type="entry name" value="HTH_ARSR"/>
    <property type="match status" value="1"/>
</dbReference>
<evidence type="ECO:0000256" key="2">
    <source>
        <dbReference type="ARBA" id="ARBA00023125"/>
    </source>
</evidence>